<dbReference type="EMBL" id="JAJAGQ010000003">
    <property type="protein sequence ID" value="KAJ8568947.1"/>
    <property type="molecule type" value="Genomic_DNA"/>
</dbReference>
<feature type="compositionally biased region" description="Basic and acidic residues" evidence="1">
    <location>
        <begin position="13"/>
        <end position="26"/>
    </location>
</feature>
<name>A0A9Q1RR50_9SOLA</name>
<feature type="compositionally biased region" description="Basic and acidic residues" evidence="1">
    <location>
        <begin position="90"/>
        <end position="103"/>
    </location>
</feature>
<evidence type="ECO:0000256" key="1">
    <source>
        <dbReference type="SAM" id="MobiDB-lite"/>
    </source>
</evidence>
<dbReference type="Proteomes" id="UP001152561">
    <property type="component" value="Unassembled WGS sequence"/>
</dbReference>
<feature type="region of interest" description="Disordered" evidence="1">
    <location>
        <begin position="72"/>
        <end position="115"/>
    </location>
</feature>
<proteinExistence type="predicted"/>
<comment type="caution">
    <text evidence="2">The sequence shown here is derived from an EMBL/GenBank/DDBJ whole genome shotgun (WGS) entry which is preliminary data.</text>
</comment>
<evidence type="ECO:0000313" key="2">
    <source>
        <dbReference type="EMBL" id="KAJ8568947.1"/>
    </source>
</evidence>
<keyword evidence="3" id="KW-1185">Reference proteome</keyword>
<feature type="compositionally biased region" description="Polar residues" evidence="1">
    <location>
        <begin position="1"/>
        <end position="12"/>
    </location>
</feature>
<dbReference type="AlphaFoldDB" id="A0A9Q1RR50"/>
<gene>
    <name evidence="2" type="ORF">K7X08_032684</name>
</gene>
<sequence length="154" mass="16686">MLTQATKASVASTKDKEHEPSTKDTPLETINVNSCVNDQARENVLPQGGDVVVPLPPKDDIVQPQAGELAEEVPAKVAEEVPTNAMGGVKDSEVGPSEKRVGDSDSEDESLEFVIPLEDRPVKDMKDNSPLMSSIIIHVDYKLIHEFLALVDEV</sequence>
<feature type="region of interest" description="Disordered" evidence="1">
    <location>
        <begin position="1"/>
        <end position="31"/>
    </location>
</feature>
<protein>
    <submittedName>
        <fullName evidence="2">Uncharacterized protein</fullName>
    </submittedName>
</protein>
<organism evidence="2 3">
    <name type="scientific">Anisodus acutangulus</name>
    <dbReference type="NCBI Taxonomy" id="402998"/>
    <lineage>
        <taxon>Eukaryota</taxon>
        <taxon>Viridiplantae</taxon>
        <taxon>Streptophyta</taxon>
        <taxon>Embryophyta</taxon>
        <taxon>Tracheophyta</taxon>
        <taxon>Spermatophyta</taxon>
        <taxon>Magnoliopsida</taxon>
        <taxon>eudicotyledons</taxon>
        <taxon>Gunneridae</taxon>
        <taxon>Pentapetalae</taxon>
        <taxon>asterids</taxon>
        <taxon>lamiids</taxon>
        <taxon>Solanales</taxon>
        <taxon>Solanaceae</taxon>
        <taxon>Solanoideae</taxon>
        <taxon>Hyoscyameae</taxon>
        <taxon>Anisodus</taxon>
    </lineage>
</organism>
<reference evidence="3" key="1">
    <citation type="journal article" date="2023" name="Proc. Natl. Acad. Sci. U.S.A.">
        <title>Genomic and structural basis for evolution of tropane alkaloid biosynthesis.</title>
        <authorList>
            <person name="Wanga Y.-J."/>
            <person name="Taina T."/>
            <person name="Yua J.-Y."/>
            <person name="Lia J."/>
            <person name="Xua B."/>
            <person name="Chenc J."/>
            <person name="D'Auriad J.C."/>
            <person name="Huanga J.-P."/>
            <person name="Huanga S.-X."/>
        </authorList>
    </citation>
    <scope>NUCLEOTIDE SEQUENCE [LARGE SCALE GENOMIC DNA]</scope>
    <source>
        <strain evidence="3">cv. KIB-2019</strain>
    </source>
</reference>
<evidence type="ECO:0000313" key="3">
    <source>
        <dbReference type="Proteomes" id="UP001152561"/>
    </source>
</evidence>
<accession>A0A9Q1RR50</accession>